<dbReference type="GO" id="GO:0003676">
    <property type="term" value="F:nucleic acid binding"/>
    <property type="evidence" value="ECO:0007669"/>
    <property type="project" value="InterPro"/>
</dbReference>
<evidence type="ECO:0000313" key="2">
    <source>
        <dbReference type="EMBL" id="OWZ12694.1"/>
    </source>
</evidence>
<dbReference type="Pfam" id="PF13358">
    <property type="entry name" value="DDE_3"/>
    <property type="match status" value="1"/>
</dbReference>
<comment type="caution">
    <text evidence="2">The sequence shown here is derived from an EMBL/GenBank/DDBJ whole genome shotgun (WGS) entry which is preliminary data.</text>
</comment>
<gene>
    <name evidence="2" type="ORF">PHMEG_00014101</name>
</gene>
<dbReference type="InterPro" id="IPR036397">
    <property type="entry name" value="RNaseH_sf"/>
</dbReference>
<dbReference type="Proteomes" id="UP000198211">
    <property type="component" value="Unassembled WGS sequence"/>
</dbReference>
<name>A0A225W5Q8_9STRA</name>
<dbReference type="InterPro" id="IPR038717">
    <property type="entry name" value="Tc1-like_DDE_dom"/>
</dbReference>
<dbReference type="OrthoDB" id="96084at2759"/>
<proteinExistence type="predicted"/>
<sequence>MIYKEAAVQRVMRAAHDDLDWRDVARNNDINFRSAYRWSPRKPRGGRRNAKIPEEHVDFLLNLLDDNCYLTLEEMVDELEPRFGLRESRQCLKKHIDGRMYTMKQTNRDNNYRNLPEDKILRRDYIVDLLAFKSEGKKIYYVDETNFNLWYSRRCGRSLKGKRAVDKNTASKGSNIHAFACIYEDGLAYSEKRFGSFNSEKCNELIRRLLMHIKRATPLGNMVLVADNAPCHSSIEEVFEEDAFADAEFLRLGPYSPMLNPIENWFSTFKSMVKRFLANHRPGILYVPPHRTIKAHREKYLKMAADLLVREATTLYLCYQSTR</sequence>
<evidence type="ECO:0000313" key="3">
    <source>
        <dbReference type="Proteomes" id="UP000198211"/>
    </source>
</evidence>
<evidence type="ECO:0000259" key="1">
    <source>
        <dbReference type="Pfam" id="PF13358"/>
    </source>
</evidence>
<dbReference type="STRING" id="4795.A0A225W5Q8"/>
<dbReference type="EMBL" id="NBNE01001776">
    <property type="protein sequence ID" value="OWZ12694.1"/>
    <property type="molecule type" value="Genomic_DNA"/>
</dbReference>
<accession>A0A225W5Q8</accession>
<dbReference type="InterPro" id="IPR009057">
    <property type="entry name" value="Homeodomain-like_sf"/>
</dbReference>
<dbReference type="AlphaFoldDB" id="A0A225W5Q8"/>
<feature type="domain" description="Tc1-like transposase DDE" evidence="1">
    <location>
        <begin position="139"/>
        <end position="275"/>
    </location>
</feature>
<dbReference type="Gene3D" id="3.30.420.10">
    <property type="entry name" value="Ribonuclease H-like superfamily/Ribonuclease H"/>
    <property type="match status" value="1"/>
</dbReference>
<organism evidence="2 3">
    <name type="scientific">Phytophthora megakarya</name>
    <dbReference type="NCBI Taxonomy" id="4795"/>
    <lineage>
        <taxon>Eukaryota</taxon>
        <taxon>Sar</taxon>
        <taxon>Stramenopiles</taxon>
        <taxon>Oomycota</taxon>
        <taxon>Peronosporomycetes</taxon>
        <taxon>Peronosporales</taxon>
        <taxon>Peronosporaceae</taxon>
        <taxon>Phytophthora</taxon>
    </lineage>
</organism>
<dbReference type="SUPFAM" id="SSF46689">
    <property type="entry name" value="Homeodomain-like"/>
    <property type="match status" value="1"/>
</dbReference>
<keyword evidence="3" id="KW-1185">Reference proteome</keyword>
<protein>
    <recommendedName>
        <fullName evidence="1">Tc1-like transposase DDE domain-containing protein</fullName>
    </recommendedName>
</protein>
<reference evidence="3" key="1">
    <citation type="submission" date="2017-03" db="EMBL/GenBank/DDBJ databases">
        <title>Phytopthora megakarya and P. palmivora, two closely related causual agents of cacao black pod achieved similar genome size and gene model numbers by different mechanisms.</title>
        <authorList>
            <person name="Ali S."/>
            <person name="Shao J."/>
            <person name="Larry D.J."/>
            <person name="Kronmiller B."/>
            <person name="Shen D."/>
            <person name="Strem M.D."/>
            <person name="Melnick R.L."/>
            <person name="Guiltinan M.J."/>
            <person name="Tyler B.M."/>
            <person name="Meinhardt L.W."/>
            <person name="Bailey B.A."/>
        </authorList>
    </citation>
    <scope>NUCLEOTIDE SEQUENCE [LARGE SCALE GENOMIC DNA]</scope>
    <source>
        <strain evidence="3">zdho120</strain>
    </source>
</reference>
<dbReference type="PANTHER" id="PTHR46564">
    <property type="entry name" value="TRANSPOSASE"/>
    <property type="match status" value="1"/>
</dbReference>
<dbReference type="PANTHER" id="PTHR46564:SF1">
    <property type="entry name" value="TRANSPOSASE"/>
    <property type="match status" value="1"/>
</dbReference>